<dbReference type="AlphaFoldDB" id="A0A516KKQ8"/>
<dbReference type="Pfam" id="PF01381">
    <property type="entry name" value="HTH_3"/>
    <property type="match status" value="1"/>
</dbReference>
<evidence type="ECO:0000313" key="3">
    <source>
        <dbReference type="Proteomes" id="UP000315215"/>
    </source>
</evidence>
<dbReference type="OrthoDB" id="2971949at2"/>
<reference evidence="2 3" key="1">
    <citation type="submission" date="2019-07" db="EMBL/GenBank/DDBJ databases">
        <authorList>
            <person name="Li J."/>
        </authorList>
    </citation>
    <scope>NUCLEOTIDE SEQUENCE [LARGE SCALE GENOMIC DNA]</scope>
    <source>
        <strain evidence="2 3">TKL69</strain>
    </source>
</reference>
<dbReference type="GO" id="GO:0003677">
    <property type="term" value="F:DNA binding"/>
    <property type="evidence" value="ECO:0007669"/>
    <property type="project" value="InterPro"/>
</dbReference>
<name>A0A516KKQ8_9BACI</name>
<dbReference type="SMART" id="SM00530">
    <property type="entry name" value="HTH_XRE"/>
    <property type="match status" value="1"/>
</dbReference>
<sequence length="88" mass="10343">MSNKGMDRINTAIGDFGGLLRDYRLEHHLSLQDLSEIVGYSPSYIWRIEKNKRFPELETRMKILISLWSMEDIYMYLQEIVSKESNAG</sequence>
<dbReference type="InterPro" id="IPR001387">
    <property type="entry name" value="Cro/C1-type_HTH"/>
</dbReference>
<dbReference type="RefSeq" id="WP_143897009.1">
    <property type="nucleotide sequence ID" value="NZ_CP041666.1"/>
</dbReference>
<dbReference type="Gene3D" id="1.10.260.40">
    <property type="entry name" value="lambda repressor-like DNA-binding domains"/>
    <property type="match status" value="1"/>
</dbReference>
<evidence type="ECO:0000259" key="1">
    <source>
        <dbReference type="PROSITE" id="PS50943"/>
    </source>
</evidence>
<gene>
    <name evidence="2" type="ORF">FN924_18475</name>
</gene>
<feature type="domain" description="HTH cro/C1-type" evidence="1">
    <location>
        <begin position="20"/>
        <end position="73"/>
    </location>
</feature>
<proteinExistence type="predicted"/>
<evidence type="ECO:0000313" key="2">
    <source>
        <dbReference type="EMBL" id="QDP41979.1"/>
    </source>
</evidence>
<dbReference type="InterPro" id="IPR010982">
    <property type="entry name" value="Lambda_DNA-bd_dom_sf"/>
</dbReference>
<dbReference type="PROSITE" id="PS50943">
    <property type="entry name" value="HTH_CROC1"/>
    <property type="match status" value="1"/>
</dbReference>
<dbReference type="EMBL" id="CP041666">
    <property type="protein sequence ID" value="QDP41979.1"/>
    <property type="molecule type" value="Genomic_DNA"/>
</dbReference>
<dbReference type="KEGG" id="aqt:FN924_18475"/>
<dbReference type="CDD" id="cd00093">
    <property type="entry name" value="HTH_XRE"/>
    <property type="match status" value="1"/>
</dbReference>
<dbReference type="Proteomes" id="UP000315215">
    <property type="component" value="Chromosome"/>
</dbReference>
<accession>A0A516KKQ8</accession>
<keyword evidence="3" id="KW-1185">Reference proteome</keyword>
<organism evidence="2 3">
    <name type="scientific">Radiobacillus deserti</name>
    <dbReference type="NCBI Taxonomy" id="2594883"/>
    <lineage>
        <taxon>Bacteria</taxon>
        <taxon>Bacillati</taxon>
        <taxon>Bacillota</taxon>
        <taxon>Bacilli</taxon>
        <taxon>Bacillales</taxon>
        <taxon>Bacillaceae</taxon>
        <taxon>Radiobacillus</taxon>
    </lineage>
</organism>
<dbReference type="SUPFAM" id="SSF47413">
    <property type="entry name" value="lambda repressor-like DNA-binding domains"/>
    <property type="match status" value="1"/>
</dbReference>
<protein>
    <submittedName>
        <fullName evidence="2">Helix-turn-helix transcriptional regulator</fullName>
    </submittedName>
</protein>